<evidence type="ECO:0000313" key="2">
    <source>
        <dbReference type="Proteomes" id="UP000287756"/>
    </source>
</evidence>
<accession>A0A410MI99</accession>
<sequence length="76" mass="8754">MDLLHFIKDEGYIAARIPSTDGGEIHLPLNDLYSSEDLFEFMTLNPTSVQYFPYERLPYMTCTEAGTSYNVKLIKK</sequence>
<name>A0A410MI99_9BACI</name>
<protein>
    <submittedName>
        <fullName evidence="1">Uncharacterized protein</fullName>
    </submittedName>
</protein>
<dbReference type="RefSeq" id="WP_128526682.1">
    <property type="nucleotide sequence ID" value="NZ_CANLVY010000005.1"/>
</dbReference>
<dbReference type="Proteomes" id="UP000287756">
    <property type="component" value="Chromosome"/>
</dbReference>
<dbReference type="EMBL" id="CP026118">
    <property type="protein sequence ID" value="QAS54418.1"/>
    <property type="molecule type" value="Genomic_DNA"/>
</dbReference>
<dbReference type="KEGG" id="hli:HLI_20445"/>
<dbReference type="AlphaFoldDB" id="A0A410MI99"/>
<dbReference type="OrthoDB" id="2971848at2"/>
<gene>
    <name evidence="1" type="ORF">HLI_20445</name>
</gene>
<proteinExistence type="predicted"/>
<evidence type="ECO:0000313" key="1">
    <source>
        <dbReference type="EMBL" id="QAS54418.1"/>
    </source>
</evidence>
<reference evidence="1 2" key="1">
    <citation type="submission" date="2018-01" db="EMBL/GenBank/DDBJ databases">
        <title>The whole genome sequencing and assembly of Halobacillus litoralis ERB031 strain.</title>
        <authorList>
            <person name="Lee S.-J."/>
            <person name="Park M.-K."/>
            <person name="Kim J.-Y."/>
            <person name="Lee Y.-J."/>
            <person name="Yi H."/>
            <person name="Bahn Y.-S."/>
            <person name="Kim J.F."/>
            <person name="Lee D.-W."/>
        </authorList>
    </citation>
    <scope>NUCLEOTIDE SEQUENCE [LARGE SCALE GENOMIC DNA]</scope>
    <source>
        <strain evidence="1 2">ERB 031</strain>
    </source>
</reference>
<organism evidence="1 2">
    <name type="scientific">Halobacillus litoralis</name>
    <dbReference type="NCBI Taxonomy" id="45668"/>
    <lineage>
        <taxon>Bacteria</taxon>
        <taxon>Bacillati</taxon>
        <taxon>Bacillota</taxon>
        <taxon>Bacilli</taxon>
        <taxon>Bacillales</taxon>
        <taxon>Bacillaceae</taxon>
        <taxon>Halobacillus</taxon>
    </lineage>
</organism>